<dbReference type="Gene3D" id="3.40.50.1820">
    <property type="entry name" value="alpha/beta hydrolase"/>
    <property type="match status" value="1"/>
</dbReference>
<dbReference type="PANTHER" id="PTHR43798:SF33">
    <property type="entry name" value="HYDROLASE, PUTATIVE (AFU_ORTHOLOGUE AFUA_2G14860)-RELATED"/>
    <property type="match status" value="1"/>
</dbReference>
<dbReference type="OrthoDB" id="9812774at2"/>
<dbReference type="GO" id="GO:0047372">
    <property type="term" value="F:monoacylglycerol lipase activity"/>
    <property type="evidence" value="ECO:0007669"/>
    <property type="project" value="TreeGrafter"/>
</dbReference>
<feature type="domain" description="AB hydrolase-1" evidence="1">
    <location>
        <begin position="27"/>
        <end position="153"/>
    </location>
</feature>
<keyword evidence="3" id="KW-1185">Reference proteome</keyword>
<dbReference type="InterPro" id="IPR050266">
    <property type="entry name" value="AB_hydrolase_sf"/>
</dbReference>
<keyword evidence="2" id="KW-0378">Hydrolase</keyword>
<protein>
    <submittedName>
        <fullName evidence="2">Alpha/beta hydrolase</fullName>
    </submittedName>
</protein>
<dbReference type="Pfam" id="PF00561">
    <property type="entry name" value="Abhydrolase_1"/>
    <property type="match status" value="1"/>
</dbReference>
<dbReference type="AlphaFoldDB" id="A0A437M1L8"/>
<dbReference type="InterPro" id="IPR000073">
    <property type="entry name" value="AB_hydrolase_1"/>
</dbReference>
<evidence type="ECO:0000313" key="3">
    <source>
        <dbReference type="Proteomes" id="UP000282957"/>
    </source>
</evidence>
<sequence>MFFEGFTLETREIGGMAVRFRRGGSGPPLLLLHGNPQTHAMWHRLAPLLAERHTVICADIRGYGQSAKPAASPDSAAYSKREMARDPHGLMLALGFDRYQVVAHDRGARVAHRLVLDYPEAVERLCVMDIVPTLHHFEHVDMNFALGYYHWFSLAQPHPKPEMLIEQDVELWFDVHTSREPKDKSFFHPEARADYLAALRTPGTVRAICEDYRAATAIDLLHDRASRNAAQRVTCPMLVLWGAKGKIGQWYRPLEVWRQYATGPLAGGAVNSGHYLAEETPEECHKWLKDFLRA</sequence>
<evidence type="ECO:0000259" key="1">
    <source>
        <dbReference type="Pfam" id="PF00561"/>
    </source>
</evidence>
<proteinExistence type="predicted"/>
<comment type="caution">
    <text evidence="2">The sequence shown here is derived from an EMBL/GenBank/DDBJ whole genome shotgun (WGS) entry which is preliminary data.</text>
</comment>
<dbReference type="Proteomes" id="UP000282957">
    <property type="component" value="Unassembled WGS sequence"/>
</dbReference>
<name>A0A437M1L8_9PROT</name>
<dbReference type="PRINTS" id="PR00412">
    <property type="entry name" value="EPOXHYDRLASE"/>
</dbReference>
<organism evidence="2 3">
    <name type="scientific">Rhodovarius crocodyli</name>
    <dbReference type="NCBI Taxonomy" id="1979269"/>
    <lineage>
        <taxon>Bacteria</taxon>
        <taxon>Pseudomonadati</taxon>
        <taxon>Pseudomonadota</taxon>
        <taxon>Alphaproteobacteria</taxon>
        <taxon>Acetobacterales</taxon>
        <taxon>Roseomonadaceae</taxon>
        <taxon>Rhodovarius</taxon>
    </lineage>
</organism>
<reference evidence="2 3" key="1">
    <citation type="submission" date="2019-01" db="EMBL/GenBank/DDBJ databases">
        <authorList>
            <person name="Chen W.-M."/>
        </authorList>
    </citation>
    <scope>NUCLEOTIDE SEQUENCE [LARGE SCALE GENOMIC DNA]</scope>
    <source>
        <strain evidence="2 3">CCP-6</strain>
    </source>
</reference>
<dbReference type="GO" id="GO:0046464">
    <property type="term" value="P:acylglycerol catabolic process"/>
    <property type="evidence" value="ECO:0007669"/>
    <property type="project" value="TreeGrafter"/>
</dbReference>
<evidence type="ECO:0000313" key="2">
    <source>
        <dbReference type="EMBL" id="RVT91578.1"/>
    </source>
</evidence>
<dbReference type="EMBL" id="SACL01000010">
    <property type="protein sequence ID" value="RVT91578.1"/>
    <property type="molecule type" value="Genomic_DNA"/>
</dbReference>
<accession>A0A437M1L8</accession>
<dbReference type="RefSeq" id="WP_127789681.1">
    <property type="nucleotide sequence ID" value="NZ_SACL01000010.1"/>
</dbReference>
<gene>
    <name evidence="2" type="ORF">EOD42_21655</name>
</gene>
<dbReference type="SUPFAM" id="SSF53474">
    <property type="entry name" value="alpha/beta-Hydrolases"/>
    <property type="match status" value="1"/>
</dbReference>
<dbReference type="InterPro" id="IPR029058">
    <property type="entry name" value="AB_hydrolase_fold"/>
</dbReference>
<dbReference type="InterPro" id="IPR000639">
    <property type="entry name" value="Epox_hydrolase-like"/>
</dbReference>
<dbReference type="PANTHER" id="PTHR43798">
    <property type="entry name" value="MONOACYLGLYCEROL LIPASE"/>
    <property type="match status" value="1"/>
</dbReference>
<dbReference type="GO" id="GO:0016020">
    <property type="term" value="C:membrane"/>
    <property type="evidence" value="ECO:0007669"/>
    <property type="project" value="TreeGrafter"/>
</dbReference>